<protein>
    <submittedName>
        <fullName evidence="2">Uncharacterized protein</fullName>
    </submittedName>
</protein>
<name>A0AAV7M979_PLEWA</name>
<comment type="caution">
    <text evidence="2">The sequence shown here is derived from an EMBL/GenBank/DDBJ whole genome shotgun (WGS) entry which is preliminary data.</text>
</comment>
<dbReference type="Proteomes" id="UP001066276">
    <property type="component" value="Chromosome 10"/>
</dbReference>
<keyword evidence="3" id="KW-1185">Reference proteome</keyword>
<evidence type="ECO:0000256" key="1">
    <source>
        <dbReference type="SAM" id="MobiDB-lite"/>
    </source>
</evidence>
<sequence>MFNLPQRGRHYTSQQSHWAAAAIQDRACGGQKWVDHTVQDSEGSRAQLFLVLRGNPLPAPAVSDRDRERGGYKRRGRQQFEL</sequence>
<dbReference type="EMBL" id="JANPWB010000014">
    <property type="protein sequence ID" value="KAJ1099644.1"/>
    <property type="molecule type" value="Genomic_DNA"/>
</dbReference>
<dbReference type="AlphaFoldDB" id="A0AAV7M979"/>
<evidence type="ECO:0000313" key="2">
    <source>
        <dbReference type="EMBL" id="KAJ1099644.1"/>
    </source>
</evidence>
<accession>A0AAV7M979</accession>
<organism evidence="2 3">
    <name type="scientific">Pleurodeles waltl</name>
    <name type="common">Iberian ribbed newt</name>
    <dbReference type="NCBI Taxonomy" id="8319"/>
    <lineage>
        <taxon>Eukaryota</taxon>
        <taxon>Metazoa</taxon>
        <taxon>Chordata</taxon>
        <taxon>Craniata</taxon>
        <taxon>Vertebrata</taxon>
        <taxon>Euteleostomi</taxon>
        <taxon>Amphibia</taxon>
        <taxon>Batrachia</taxon>
        <taxon>Caudata</taxon>
        <taxon>Salamandroidea</taxon>
        <taxon>Salamandridae</taxon>
        <taxon>Pleurodelinae</taxon>
        <taxon>Pleurodeles</taxon>
    </lineage>
</organism>
<reference evidence="2" key="1">
    <citation type="journal article" date="2022" name="bioRxiv">
        <title>Sequencing and chromosome-scale assembly of the giantPleurodeles waltlgenome.</title>
        <authorList>
            <person name="Brown T."/>
            <person name="Elewa A."/>
            <person name="Iarovenko S."/>
            <person name="Subramanian E."/>
            <person name="Araus A.J."/>
            <person name="Petzold A."/>
            <person name="Susuki M."/>
            <person name="Suzuki K.-i.T."/>
            <person name="Hayashi T."/>
            <person name="Toyoda A."/>
            <person name="Oliveira C."/>
            <person name="Osipova E."/>
            <person name="Leigh N.D."/>
            <person name="Simon A."/>
            <person name="Yun M.H."/>
        </authorList>
    </citation>
    <scope>NUCLEOTIDE SEQUENCE</scope>
    <source>
        <strain evidence="2">20211129_DDA</strain>
        <tissue evidence="2">Liver</tissue>
    </source>
</reference>
<gene>
    <name evidence="2" type="ORF">NDU88_004743</name>
</gene>
<evidence type="ECO:0000313" key="3">
    <source>
        <dbReference type="Proteomes" id="UP001066276"/>
    </source>
</evidence>
<feature type="region of interest" description="Disordered" evidence="1">
    <location>
        <begin position="57"/>
        <end position="82"/>
    </location>
</feature>
<feature type="compositionally biased region" description="Basic residues" evidence="1">
    <location>
        <begin position="72"/>
        <end position="82"/>
    </location>
</feature>
<proteinExistence type="predicted"/>